<evidence type="ECO:0000313" key="1">
    <source>
        <dbReference type="EMBL" id="CEK51425.1"/>
    </source>
</evidence>
<organism evidence="1">
    <name type="scientific">Arion vulgaris</name>
    <dbReference type="NCBI Taxonomy" id="1028688"/>
    <lineage>
        <taxon>Eukaryota</taxon>
        <taxon>Metazoa</taxon>
        <taxon>Spiralia</taxon>
        <taxon>Lophotrochozoa</taxon>
        <taxon>Mollusca</taxon>
        <taxon>Gastropoda</taxon>
        <taxon>Heterobranchia</taxon>
        <taxon>Euthyneura</taxon>
        <taxon>Panpulmonata</taxon>
        <taxon>Eupulmonata</taxon>
        <taxon>Stylommatophora</taxon>
        <taxon>Helicina</taxon>
        <taxon>Arionoidea</taxon>
        <taxon>Arionidae</taxon>
        <taxon>Arion</taxon>
    </lineage>
</organism>
<dbReference type="AlphaFoldDB" id="A0A0B6Y7I7"/>
<sequence length="91" mass="10527">MVVFGGKTNTKQNKNNLSKMRSVDQSWKFSEGLPQTQENLKILMLPYKTAQSMMATDYFVNSLQGKETLNVGHDDNELYNFFFAFNIFKNC</sequence>
<accession>A0A0B6Y7I7</accession>
<proteinExistence type="predicted"/>
<dbReference type="EMBL" id="HACG01004560">
    <property type="protein sequence ID" value="CEK51425.1"/>
    <property type="molecule type" value="Transcribed_RNA"/>
</dbReference>
<protein>
    <submittedName>
        <fullName evidence="1">Uncharacterized protein</fullName>
    </submittedName>
</protein>
<name>A0A0B6Y7I7_9EUPU</name>
<reference evidence="1" key="1">
    <citation type="submission" date="2014-12" db="EMBL/GenBank/DDBJ databases">
        <title>Insight into the proteome of Arion vulgaris.</title>
        <authorList>
            <person name="Aradska J."/>
            <person name="Bulat T."/>
            <person name="Smidak R."/>
            <person name="Sarate P."/>
            <person name="Gangsoo J."/>
            <person name="Sialana F."/>
            <person name="Bilban M."/>
            <person name="Lubec G."/>
        </authorList>
    </citation>
    <scope>NUCLEOTIDE SEQUENCE</scope>
    <source>
        <tissue evidence="1">Skin</tissue>
    </source>
</reference>
<gene>
    <name evidence="1" type="primary">ORF13381</name>
</gene>